<dbReference type="PRINTS" id="PR00081">
    <property type="entry name" value="GDHRDH"/>
</dbReference>
<dbReference type="OrthoDB" id="5457012at2"/>
<dbReference type="AlphaFoldDB" id="A0A1S1HAD5"/>
<accession>A0A1S1HAD5</accession>
<dbReference type="FunFam" id="3.40.50.720:FF:000084">
    <property type="entry name" value="Short-chain dehydrogenase reductase"/>
    <property type="match status" value="1"/>
</dbReference>
<dbReference type="InterPro" id="IPR036291">
    <property type="entry name" value="NAD(P)-bd_dom_sf"/>
</dbReference>
<comment type="caution">
    <text evidence="3">The sequence shown here is derived from an EMBL/GenBank/DDBJ whole genome shotgun (WGS) entry which is preliminary data.</text>
</comment>
<dbReference type="Gene3D" id="3.40.50.720">
    <property type="entry name" value="NAD(P)-binding Rossmann-like Domain"/>
    <property type="match status" value="1"/>
</dbReference>
<dbReference type="PANTHER" id="PTHR42760:SF133">
    <property type="entry name" value="3-OXOACYL-[ACYL-CARRIER-PROTEIN] REDUCTASE"/>
    <property type="match status" value="1"/>
</dbReference>
<dbReference type="GO" id="GO:0047936">
    <property type="term" value="F:glucose 1-dehydrogenase [NAD(P)+] activity"/>
    <property type="evidence" value="ECO:0007669"/>
    <property type="project" value="UniProtKB-EC"/>
</dbReference>
<gene>
    <name evidence="3" type="primary">gdhIV</name>
    <name evidence="3" type="ORF">BHE75_00790</name>
</gene>
<dbReference type="NCBIfam" id="NF005559">
    <property type="entry name" value="PRK07231.1"/>
    <property type="match status" value="1"/>
</dbReference>
<comment type="similarity">
    <text evidence="1">Belongs to the short-chain dehydrogenases/reductases (SDR) family.</text>
</comment>
<dbReference type="PANTHER" id="PTHR42760">
    <property type="entry name" value="SHORT-CHAIN DEHYDROGENASES/REDUCTASES FAMILY MEMBER"/>
    <property type="match status" value="1"/>
</dbReference>
<dbReference type="CDD" id="cd05233">
    <property type="entry name" value="SDR_c"/>
    <property type="match status" value="1"/>
</dbReference>
<dbReference type="SUPFAM" id="SSF51735">
    <property type="entry name" value="NAD(P)-binding Rossmann-fold domains"/>
    <property type="match status" value="1"/>
</dbReference>
<evidence type="ECO:0000313" key="4">
    <source>
        <dbReference type="Proteomes" id="UP000179467"/>
    </source>
</evidence>
<dbReference type="Proteomes" id="UP000179467">
    <property type="component" value="Unassembled WGS sequence"/>
</dbReference>
<reference evidence="3 4" key="1">
    <citation type="submission" date="2016-09" db="EMBL/GenBank/DDBJ databases">
        <title>Metabolic pathway, cell adaptation mechanisms and a novel monoxygenase revealed through proteogenomic-transcription analysis of a Sphingomonas haloaromaticamans strain degrading the fungicide ortho-phenylphenol.</title>
        <authorList>
            <person name="Perruchon C."/>
            <person name="Papadopoulou E.S."/>
            <person name="Rousidou C."/>
            <person name="Vasileiadis S."/>
            <person name="Tanou G."/>
            <person name="Amoutzias G."/>
            <person name="Molassiotis A."/>
            <person name="Karpouzas D.G."/>
        </authorList>
    </citation>
    <scope>NUCLEOTIDE SEQUENCE [LARGE SCALE GENOMIC DNA]</scope>
    <source>
        <strain evidence="3 4">P3</strain>
    </source>
</reference>
<keyword evidence="2 3" id="KW-0560">Oxidoreductase</keyword>
<dbReference type="RefSeq" id="WP_070932546.1">
    <property type="nucleotide sequence ID" value="NZ_MIPT01000001.1"/>
</dbReference>
<protein>
    <submittedName>
        <fullName evidence="3">Glucose 1-dehydrogenase 4</fullName>
        <ecNumber evidence="3">1.1.1.47</ecNumber>
    </submittedName>
</protein>
<dbReference type="PROSITE" id="PS00061">
    <property type="entry name" value="ADH_SHORT"/>
    <property type="match status" value="1"/>
</dbReference>
<dbReference type="InterPro" id="IPR002347">
    <property type="entry name" value="SDR_fam"/>
</dbReference>
<evidence type="ECO:0000256" key="2">
    <source>
        <dbReference type="ARBA" id="ARBA00023002"/>
    </source>
</evidence>
<keyword evidence="4" id="KW-1185">Reference proteome</keyword>
<organism evidence="3 4">
    <name type="scientific">Edaphosphingomonas haloaromaticamans</name>
    <dbReference type="NCBI Taxonomy" id="653954"/>
    <lineage>
        <taxon>Bacteria</taxon>
        <taxon>Pseudomonadati</taxon>
        <taxon>Pseudomonadota</taxon>
        <taxon>Alphaproteobacteria</taxon>
        <taxon>Sphingomonadales</taxon>
        <taxon>Rhizorhabdaceae</taxon>
        <taxon>Edaphosphingomonas</taxon>
    </lineage>
</organism>
<dbReference type="PRINTS" id="PR00080">
    <property type="entry name" value="SDRFAMILY"/>
</dbReference>
<proteinExistence type="inferred from homology"/>
<evidence type="ECO:0000256" key="1">
    <source>
        <dbReference type="ARBA" id="ARBA00006484"/>
    </source>
</evidence>
<dbReference type="InterPro" id="IPR020904">
    <property type="entry name" value="Sc_DH/Rdtase_CS"/>
</dbReference>
<dbReference type="Pfam" id="PF13561">
    <property type="entry name" value="adh_short_C2"/>
    <property type="match status" value="1"/>
</dbReference>
<evidence type="ECO:0000313" key="3">
    <source>
        <dbReference type="EMBL" id="OHT18812.1"/>
    </source>
</evidence>
<name>A0A1S1HAD5_9SPHN</name>
<dbReference type="EMBL" id="MIPT01000001">
    <property type="protein sequence ID" value="OHT18812.1"/>
    <property type="molecule type" value="Genomic_DNA"/>
</dbReference>
<sequence length="258" mass="26825">MRRFEDKVVIVTGAAAGIGAAAAARFVEEGARVVLAGRTEGSLKERADALGAGDRARIRVADVSKPDDIAGLIDFTVGEYGAIDVLVNNAGSGMLGRVTTVDPAVWHHVIATDLDSIFYACRFAIPHLVKTGGSVINIASVCGVAGDYGFHAYNAAKAGVINLTRSIALDHARDGIRVNAVSPGLIVTPATSQSSPEALAKWHAAIPMRRPGQVEEVSGLIAFLASADASYITGQNFIVDGGMLAHTGQVNLLETYGM</sequence>
<dbReference type="EC" id="1.1.1.47" evidence="3"/>